<reference evidence="3" key="1">
    <citation type="submission" date="2013-09" db="EMBL/GenBank/DDBJ databases">
        <title>Corchorus olitorius genome sequencing.</title>
        <authorList>
            <person name="Alam M."/>
            <person name="Haque M.S."/>
            <person name="Islam M.S."/>
            <person name="Emdad E.M."/>
            <person name="Islam M.M."/>
            <person name="Ahmed B."/>
            <person name="Halim A."/>
            <person name="Hossen Q.M.M."/>
            <person name="Hossain M.Z."/>
            <person name="Ahmed R."/>
            <person name="Khan M.M."/>
            <person name="Islam R."/>
            <person name="Rashid M.M."/>
            <person name="Khan S.A."/>
            <person name="Rahman M.S."/>
            <person name="Alam M."/>
            <person name="Yahiya A.S."/>
            <person name="Khan M.S."/>
            <person name="Azam M.S."/>
            <person name="Haque T."/>
            <person name="Lashkar M.Z.H."/>
            <person name="Akhand A.I."/>
            <person name="Morshed G."/>
            <person name="Roy S."/>
            <person name="Uddin K.S."/>
            <person name="Rabeya T."/>
            <person name="Hossain A.S."/>
            <person name="Chowdhury A."/>
            <person name="Snigdha A.R."/>
            <person name="Mortoza M.S."/>
            <person name="Matin S.A."/>
            <person name="Hoque S.M.E."/>
            <person name="Islam M.K."/>
            <person name="Roy D.K."/>
            <person name="Haider R."/>
            <person name="Moosa M.M."/>
            <person name="Elias S.M."/>
            <person name="Hasan A.M."/>
            <person name="Jahan S."/>
            <person name="Shafiuddin M."/>
            <person name="Mahmood N."/>
            <person name="Shommy N.S."/>
        </authorList>
    </citation>
    <scope>NUCLEOTIDE SEQUENCE [LARGE SCALE GENOMIC DNA]</scope>
    <source>
        <strain evidence="3">cv. O-4</strain>
    </source>
</reference>
<gene>
    <name evidence="2" type="ORF">COLO4_32162</name>
</gene>
<comment type="caution">
    <text evidence="2">The sequence shown here is derived from an EMBL/GenBank/DDBJ whole genome shotgun (WGS) entry which is preliminary data.</text>
</comment>
<name>A0A1R3H122_9ROSI</name>
<proteinExistence type="predicted"/>
<feature type="region of interest" description="Disordered" evidence="1">
    <location>
        <begin position="1"/>
        <end position="20"/>
    </location>
</feature>
<accession>A0A1R3H122</accession>
<dbReference type="AlphaFoldDB" id="A0A1R3H122"/>
<evidence type="ECO:0000313" key="2">
    <source>
        <dbReference type="EMBL" id="OMO63946.1"/>
    </source>
</evidence>
<dbReference type="EMBL" id="AWUE01021032">
    <property type="protein sequence ID" value="OMO63946.1"/>
    <property type="molecule type" value="Genomic_DNA"/>
</dbReference>
<sequence>MATVSPTQPPETPYTGTLESQNHLQASLLFKRSCSS</sequence>
<evidence type="ECO:0000313" key="3">
    <source>
        <dbReference type="Proteomes" id="UP000187203"/>
    </source>
</evidence>
<protein>
    <submittedName>
        <fullName evidence="2">Uncharacterized protein</fullName>
    </submittedName>
</protein>
<keyword evidence="3" id="KW-1185">Reference proteome</keyword>
<organism evidence="2 3">
    <name type="scientific">Corchorus olitorius</name>
    <dbReference type="NCBI Taxonomy" id="93759"/>
    <lineage>
        <taxon>Eukaryota</taxon>
        <taxon>Viridiplantae</taxon>
        <taxon>Streptophyta</taxon>
        <taxon>Embryophyta</taxon>
        <taxon>Tracheophyta</taxon>
        <taxon>Spermatophyta</taxon>
        <taxon>Magnoliopsida</taxon>
        <taxon>eudicotyledons</taxon>
        <taxon>Gunneridae</taxon>
        <taxon>Pentapetalae</taxon>
        <taxon>rosids</taxon>
        <taxon>malvids</taxon>
        <taxon>Malvales</taxon>
        <taxon>Malvaceae</taxon>
        <taxon>Grewioideae</taxon>
        <taxon>Apeibeae</taxon>
        <taxon>Corchorus</taxon>
    </lineage>
</organism>
<evidence type="ECO:0000256" key="1">
    <source>
        <dbReference type="SAM" id="MobiDB-lite"/>
    </source>
</evidence>
<dbReference type="Proteomes" id="UP000187203">
    <property type="component" value="Unassembled WGS sequence"/>
</dbReference>